<dbReference type="GO" id="GO:0008138">
    <property type="term" value="F:protein tyrosine/serine/threonine phosphatase activity"/>
    <property type="evidence" value="ECO:0007669"/>
    <property type="project" value="InterPro"/>
</dbReference>
<evidence type="ECO:0000256" key="2">
    <source>
        <dbReference type="ARBA" id="ARBA00013064"/>
    </source>
</evidence>
<dbReference type="PIRSF" id="PIRSF000941">
    <property type="entry name" value="DUSP12"/>
    <property type="match status" value="1"/>
</dbReference>
<keyword evidence="4" id="KW-0904">Protein phosphatase</keyword>
<gene>
    <name evidence="8" type="ORF">BN860_07228g</name>
</gene>
<sequence>MAVVTAAEPTPDVTRILGGIYVGSIDPINDHTRLHAQFQITHILSIIKFEVIPEHLVRNSYTLKNVPIDDDLNTDILQYFNETNRFLDNCLFPSEPEYDPAKAQFKGKPQRGAVLIHCQAGVSRSVSFAAAYLMYRYGLDLKTALHAIKRKRPVAQPNDNFMRQLQLYKEMGARYVDPNHKLYKQWLLQNSVQIDPTGNGILSDDGTYKKDEEKDLERMTPEEKAQVKVARCKKCRQRLALSTSFISHDPPSKQSSEGHFIKRAFNSRRIIHIEASQSRCSHFFVEPLNWMKEELQTKQELEGKFACPGCSGKVGGYNWKGSRCSCGKWVVPAIHLQADKVDLLSVAAPQIPSTVHN</sequence>
<evidence type="ECO:0000256" key="1">
    <source>
        <dbReference type="ARBA" id="ARBA00008601"/>
    </source>
</evidence>
<dbReference type="AlphaFoldDB" id="A0A8J2T8X0"/>
<evidence type="ECO:0000256" key="5">
    <source>
        <dbReference type="PIRSR" id="PIRSR000941-50"/>
    </source>
</evidence>
<dbReference type="InterPro" id="IPR016278">
    <property type="entry name" value="DUSP12"/>
</dbReference>
<keyword evidence="9" id="KW-1185">Reference proteome</keyword>
<feature type="active site" description="Phosphocysteine intermediate" evidence="5">
    <location>
        <position position="118"/>
    </location>
</feature>
<dbReference type="InterPro" id="IPR029021">
    <property type="entry name" value="Prot-tyrosine_phosphatase-like"/>
</dbReference>
<protein>
    <recommendedName>
        <fullName evidence="2">protein-tyrosine-phosphatase</fullName>
        <ecNumber evidence="2">3.1.3.48</ecNumber>
    </recommendedName>
</protein>
<evidence type="ECO:0000259" key="6">
    <source>
        <dbReference type="PROSITE" id="PS50054"/>
    </source>
</evidence>
<dbReference type="PANTHER" id="PTHR45848:SF4">
    <property type="entry name" value="DUAL SPECIFICITY PROTEIN PHOSPHATASE 12"/>
    <property type="match status" value="1"/>
</dbReference>
<evidence type="ECO:0000313" key="8">
    <source>
        <dbReference type="EMBL" id="CDF90380.1"/>
    </source>
</evidence>
<evidence type="ECO:0000259" key="7">
    <source>
        <dbReference type="PROSITE" id="PS50056"/>
    </source>
</evidence>
<accession>A0A8J2T8X0</accession>
<dbReference type="FunFam" id="3.90.190.10:FF:000116">
    <property type="entry name" value="YVH1p Protein phosphatase"/>
    <property type="match status" value="1"/>
</dbReference>
<dbReference type="Pfam" id="PF00782">
    <property type="entry name" value="DSPc"/>
    <property type="match status" value="1"/>
</dbReference>
<reference evidence="9" key="1">
    <citation type="journal article" date="2013" name="Genome Announc.">
        <title>Genome sequence of the food spoilage yeast Zygosaccharomyces bailii CLIB 213(T).</title>
        <authorList>
            <person name="Galeote V."/>
            <person name="Bigey F."/>
            <person name="Devillers H."/>
            <person name="Neuveglise C."/>
            <person name="Dequin S."/>
        </authorList>
    </citation>
    <scope>NUCLEOTIDE SEQUENCE [LARGE SCALE GENOMIC DNA]</scope>
    <source>
        <strain evidence="9">CLIB 213 / ATCC 58445 / CBS 680 / CCRC 21525 / NBRC 1098 / NCYC 1416 / NRRL Y-2227</strain>
    </source>
</reference>
<dbReference type="InterPro" id="IPR000387">
    <property type="entry name" value="Tyr_Pase_dom"/>
</dbReference>
<dbReference type="SMART" id="SM00404">
    <property type="entry name" value="PTPc_motif"/>
    <property type="match status" value="1"/>
</dbReference>
<feature type="domain" description="Tyrosine specific protein phosphatases" evidence="7">
    <location>
        <begin position="77"/>
        <end position="153"/>
    </location>
</feature>
<comment type="similarity">
    <text evidence="1">Belongs to the protein-tyrosine phosphatase family. Non-receptor class dual specificity subfamily.</text>
</comment>
<dbReference type="OrthoDB" id="2017893at2759"/>
<keyword evidence="3" id="KW-0378">Hydrolase</keyword>
<dbReference type="Gene3D" id="3.90.190.10">
    <property type="entry name" value="Protein tyrosine phosphatase superfamily"/>
    <property type="match status" value="1"/>
</dbReference>
<dbReference type="EC" id="3.1.3.48" evidence="2"/>
<dbReference type="GO" id="GO:0004725">
    <property type="term" value="F:protein tyrosine phosphatase activity"/>
    <property type="evidence" value="ECO:0007669"/>
    <property type="project" value="UniProtKB-EC"/>
</dbReference>
<dbReference type="SMART" id="SM00195">
    <property type="entry name" value="DSPc"/>
    <property type="match status" value="1"/>
</dbReference>
<name>A0A8J2T8X0_ZYGB2</name>
<dbReference type="Proteomes" id="UP000019375">
    <property type="component" value="Unassembled WGS sequence"/>
</dbReference>
<dbReference type="PROSITE" id="PS50056">
    <property type="entry name" value="TYR_PHOSPHATASE_2"/>
    <property type="match status" value="1"/>
</dbReference>
<dbReference type="InterPro" id="IPR020422">
    <property type="entry name" value="TYR_PHOSPHATASE_DUAL_dom"/>
</dbReference>
<evidence type="ECO:0000256" key="3">
    <source>
        <dbReference type="ARBA" id="ARBA00022801"/>
    </source>
</evidence>
<organism evidence="8 9">
    <name type="scientific">Zygosaccharomyces bailii (strain CLIB 213 / ATCC 58445 / CBS 680 / BCRC 21525 / NBRC 1098 / NCYC 1416 / NRRL Y-2227)</name>
    <dbReference type="NCBI Taxonomy" id="1333698"/>
    <lineage>
        <taxon>Eukaryota</taxon>
        <taxon>Fungi</taxon>
        <taxon>Dikarya</taxon>
        <taxon>Ascomycota</taxon>
        <taxon>Saccharomycotina</taxon>
        <taxon>Saccharomycetes</taxon>
        <taxon>Saccharomycetales</taxon>
        <taxon>Saccharomycetaceae</taxon>
        <taxon>Zygosaccharomyces</taxon>
    </lineage>
</organism>
<evidence type="ECO:0000256" key="4">
    <source>
        <dbReference type="ARBA" id="ARBA00022912"/>
    </source>
</evidence>
<dbReference type="SUPFAM" id="SSF52799">
    <property type="entry name" value="(Phosphotyrosine protein) phosphatases II"/>
    <property type="match status" value="1"/>
</dbReference>
<dbReference type="PANTHER" id="PTHR45848">
    <property type="entry name" value="DUAL SPECIFICITY PROTEIN PHOSPHATASE 12 FAMILY MEMBER"/>
    <property type="match status" value="1"/>
</dbReference>
<feature type="domain" description="Tyrosine-protein phosphatase" evidence="6">
    <location>
        <begin position="12"/>
        <end position="174"/>
    </location>
</feature>
<dbReference type="GO" id="GO:0005634">
    <property type="term" value="C:nucleus"/>
    <property type="evidence" value="ECO:0007669"/>
    <property type="project" value="TreeGrafter"/>
</dbReference>
<proteinExistence type="inferred from homology"/>
<dbReference type="EMBL" id="HG316459">
    <property type="protein sequence ID" value="CDF90380.1"/>
    <property type="molecule type" value="Genomic_DNA"/>
</dbReference>
<dbReference type="InterPro" id="IPR000340">
    <property type="entry name" value="Dual-sp_phosphatase_cat-dom"/>
</dbReference>
<dbReference type="CDD" id="cd14518">
    <property type="entry name" value="DSP_fungal_YVH1"/>
    <property type="match status" value="1"/>
</dbReference>
<evidence type="ECO:0000313" key="9">
    <source>
        <dbReference type="Proteomes" id="UP000019375"/>
    </source>
</evidence>
<dbReference type="InterPro" id="IPR003595">
    <property type="entry name" value="Tyr_Pase_cat"/>
</dbReference>
<dbReference type="PROSITE" id="PS50054">
    <property type="entry name" value="TYR_PHOSPHATASE_DUAL"/>
    <property type="match status" value="1"/>
</dbReference>